<evidence type="ECO:0000256" key="1">
    <source>
        <dbReference type="ARBA" id="ARBA00004123"/>
    </source>
</evidence>
<dbReference type="CDD" id="cd18968">
    <property type="entry name" value="chromodomain"/>
    <property type="match status" value="1"/>
</dbReference>
<dbReference type="Proteomes" id="UP000724874">
    <property type="component" value="Unassembled WGS sequence"/>
</dbReference>
<dbReference type="AlphaFoldDB" id="A0A9P5P083"/>
<evidence type="ECO:0000256" key="3">
    <source>
        <dbReference type="SAM" id="MobiDB-lite"/>
    </source>
</evidence>
<comment type="caution">
    <text evidence="5">The sequence shown here is derived from an EMBL/GenBank/DDBJ whole genome shotgun (WGS) entry which is preliminary data.</text>
</comment>
<keyword evidence="2" id="KW-0539">Nucleus</keyword>
<dbReference type="GO" id="GO:0005634">
    <property type="term" value="C:nucleus"/>
    <property type="evidence" value="ECO:0007669"/>
    <property type="project" value="UniProtKB-SubCell"/>
</dbReference>
<dbReference type="Gene3D" id="2.40.50.40">
    <property type="match status" value="1"/>
</dbReference>
<accession>A0A9P5P083</accession>
<dbReference type="InterPro" id="IPR023779">
    <property type="entry name" value="Chromodomain_CS"/>
</dbReference>
<proteinExistence type="predicted"/>
<dbReference type="EMBL" id="JADNYJ010000002">
    <property type="protein sequence ID" value="KAF8912873.1"/>
    <property type="molecule type" value="Genomic_DNA"/>
</dbReference>
<feature type="domain" description="Chromo" evidence="4">
    <location>
        <begin position="18"/>
        <end position="100"/>
    </location>
</feature>
<organism evidence="5 6">
    <name type="scientific">Gymnopilus junonius</name>
    <name type="common">Spectacular rustgill mushroom</name>
    <name type="synonym">Gymnopilus spectabilis subsp. junonius</name>
    <dbReference type="NCBI Taxonomy" id="109634"/>
    <lineage>
        <taxon>Eukaryota</taxon>
        <taxon>Fungi</taxon>
        <taxon>Dikarya</taxon>
        <taxon>Basidiomycota</taxon>
        <taxon>Agaricomycotina</taxon>
        <taxon>Agaricomycetes</taxon>
        <taxon>Agaricomycetidae</taxon>
        <taxon>Agaricales</taxon>
        <taxon>Agaricineae</taxon>
        <taxon>Hymenogastraceae</taxon>
        <taxon>Gymnopilus</taxon>
    </lineage>
</organism>
<feature type="compositionally biased region" description="Acidic residues" evidence="3">
    <location>
        <begin position="31"/>
        <end position="40"/>
    </location>
</feature>
<gene>
    <name evidence="5" type="ORF">CPB84DRAFT_480604</name>
</gene>
<dbReference type="InterPro" id="IPR023780">
    <property type="entry name" value="Chromo_domain"/>
</dbReference>
<dbReference type="Pfam" id="PF00385">
    <property type="entry name" value="Chromo"/>
    <property type="match status" value="1"/>
</dbReference>
<dbReference type="InterPro" id="IPR000953">
    <property type="entry name" value="Chromo/chromo_shadow_dom"/>
</dbReference>
<dbReference type="SMART" id="SM00298">
    <property type="entry name" value="CHROMO"/>
    <property type="match status" value="1"/>
</dbReference>
<dbReference type="SUPFAM" id="SSF54160">
    <property type="entry name" value="Chromo domain-like"/>
    <property type="match status" value="1"/>
</dbReference>
<dbReference type="OrthoDB" id="2630497at2759"/>
<name>A0A9P5P083_GYMJU</name>
<reference evidence="5" key="1">
    <citation type="submission" date="2020-11" db="EMBL/GenBank/DDBJ databases">
        <authorList>
            <consortium name="DOE Joint Genome Institute"/>
            <person name="Ahrendt S."/>
            <person name="Riley R."/>
            <person name="Andreopoulos W."/>
            <person name="LaButti K."/>
            <person name="Pangilinan J."/>
            <person name="Ruiz-duenas F.J."/>
            <person name="Barrasa J.M."/>
            <person name="Sanchez-Garcia M."/>
            <person name="Camarero S."/>
            <person name="Miyauchi S."/>
            <person name="Serrano A."/>
            <person name="Linde D."/>
            <person name="Babiker R."/>
            <person name="Drula E."/>
            <person name="Ayuso-Fernandez I."/>
            <person name="Pacheco R."/>
            <person name="Padilla G."/>
            <person name="Ferreira P."/>
            <person name="Barriuso J."/>
            <person name="Kellner H."/>
            <person name="Castanera R."/>
            <person name="Alfaro M."/>
            <person name="Ramirez L."/>
            <person name="Pisabarro A.G."/>
            <person name="Kuo A."/>
            <person name="Tritt A."/>
            <person name="Lipzen A."/>
            <person name="He G."/>
            <person name="Yan M."/>
            <person name="Ng V."/>
            <person name="Cullen D."/>
            <person name="Martin F."/>
            <person name="Rosso M.-N."/>
            <person name="Henrissat B."/>
            <person name="Hibbett D."/>
            <person name="Martinez A.T."/>
            <person name="Grigoriev I.V."/>
        </authorList>
    </citation>
    <scope>NUCLEOTIDE SEQUENCE</scope>
    <source>
        <strain evidence="5">AH 44721</strain>
    </source>
</reference>
<dbReference type="PROSITE" id="PS00598">
    <property type="entry name" value="CHROMO_1"/>
    <property type="match status" value="1"/>
</dbReference>
<feature type="region of interest" description="Disordered" evidence="3">
    <location>
        <begin position="1"/>
        <end position="53"/>
    </location>
</feature>
<feature type="compositionally biased region" description="Basic and acidic residues" evidence="3">
    <location>
        <begin position="42"/>
        <end position="53"/>
    </location>
</feature>
<dbReference type="PANTHER" id="PTHR22812">
    <property type="entry name" value="CHROMOBOX PROTEIN"/>
    <property type="match status" value="1"/>
</dbReference>
<dbReference type="InterPro" id="IPR051219">
    <property type="entry name" value="Heterochromatin_chromo-domain"/>
</dbReference>
<evidence type="ECO:0000256" key="2">
    <source>
        <dbReference type="ARBA" id="ARBA00023242"/>
    </source>
</evidence>
<feature type="region of interest" description="Disordered" evidence="3">
    <location>
        <begin position="133"/>
        <end position="231"/>
    </location>
</feature>
<feature type="compositionally biased region" description="Polar residues" evidence="3">
    <location>
        <begin position="188"/>
        <end position="202"/>
    </location>
</feature>
<evidence type="ECO:0000259" key="4">
    <source>
        <dbReference type="PROSITE" id="PS50013"/>
    </source>
</evidence>
<evidence type="ECO:0000313" key="5">
    <source>
        <dbReference type="EMBL" id="KAF8912873.1"/>
    </source>
</evidence>
<dbReference type="InterPro" id="IPR016197">
    <property type="entry name" value="Chromo-like_dom_sf"/>
</dbReference>
<evidence type="ECO:0000313" key="6">
    <source>
        <dbReference type="Proteomes" id="UP000724874"/>
    </source>
</evidence>
<protein>
    <recommendedName>
        <fullName evidence="4">Chromo domain-containing protein</fullName>
    </recommendedName>
</protein>
<keyword evidence="6" id="KW-1185">Reference proteome</keyword>
<dbReference type="PROSITE" id="PS50013">
    <property type="entry name" value="CHROMO_2"/>
    <property type="match status" value="1"/>
</dbReference>
<dbReference type="GO" id="GO:0006338">
    <property type="term" value="P:chromatin remodeling"/>
    <property type="evidence" value="ECO:0007669"/>
    <property type="project" value="UniProtKB-ARBA"/>
</dbReference>
<sequence>MGKGKKTKKLKEEESEGFPVEVITKARVVPVDDENGDGEGEGSTKKEKQSHQDAKWEYYVKWAGYGDDANSWEPEENLESCERLLGSFWSHVGMDEKDYPIGYVVKAKKSWIKSEMEYFARESQNLREEIKRLEKETVKSKKVKKEKRKTSQDVSPIPQKRLSRSKSTSLVPTNEHDSTSDSEDDKPLSQSAPSLKTKSSVNQKRKRQIRSSSEEEPQQDLQSQRSPKRAKIETSKDIQVCICKVLPVGMLMTMSIVLYKGRRVFTTFPNVLIFRAIIAGDGFG</sequence>
<comment type="subcellular location">
    <subcellularLocation>
        <location evidence="1">Nucleus</location>
    </subcellularLocation>
</comment>